<sequence length="94" mass="10612">MLEFAKSTRRSAESLLNLPLPAPLKLLLHCNFQRTNPCSPKVVGDSSKGPSHRRLALIFKPIPSMSPIWLAKEVRRLADWIGEPVYNRFSVLVC</sequence>
<evidence type="ECO:0000313" key="1">
    <source>
        <dbReference type="EMBL" id="KAG5609856.1"/>
    </source>
</evidence>
<comment type="caution">
    <text evidence="1">The sequence shown here is derived from an EMBL/GenBank/DDBJ whole genome shotgun (WGS) entry which is preliminary data.</text>
</comment>
<dbReference type="AlphaFoldDB" id="A0A9J5ZDD6"/>
<dbReference type="Proteomes" id="UP000824120">
    <property type="component" value="Chromosome 4"/>
</dbReference>
<protein>
    <submittedName>
        <fullName evidence="1">Uncharacterized protein</fullName>
    </submittedName>
</protein>
<gene>
    <name evidence="1" type="ORF">H5410_021137</name>
</gene>
<proteinExistence type="predicted"/>
<dbReference type="EMBL" id="JACXVP010000004">
    <property type="protein sequence ID" value="KAG5609856.1"/>
    <property type="molecule type" value="Genomic_DNA"/>
</dbReference>
<organism evidence="1 2">
    <name type="scientific">Solanum commersonii</name>
    <name type="common">Commerson's wild potato</name>
    <name type="synonym">Commerson's nightshade</name>
    <dbReference type="NCBI Taxonomy" id="4109"/>
    <lineage>
        <taxon>Eukaryota</taxon>
        <taxon>Viridiplantae</taxon>
        <taxon>Streptophyta</taxon>
        <taxon>Embryophyta</taxon>
        <taxon>Tracheophyta</taxon>
        <taxon>Spermatophyta</taxon>
        <taxon>Magnoliopsida</taxon>
        <taxon>eudicotyledons</taxon>
        <taxon>Gunneridae</taxon>
        <taxon>Pentapetalae</taxon>
        <taxon>asterids</taxon>
        <taxon>lamiids</taxon>
        <taxon>Solanales</taxon>
        <taxon>Solanaceae</taxon>
        <taxon>Solanoideae</taxon>
        <taxon>Solaneae</taxon>
        <taxon>Solanum</taxon>
    </lineage>
</organism>
<name>A0A9J5ZDD6_SOLCO</name>
<accession>A0A9J5ZDD6</accession>
<evidence type="ECO:0000313" key="2">
    <source>
        <dbReference type="Proteomes" id="UP000824120"/>
    </source>
</evidence>
<reference evidence="1 2" key="1">
    <citation type="submission" date="2020-09" db="EMBL/GenBank/DDBJ databases">
        <title>De no assembly of potato wild relative species, Solanum commersonii.</title>
        <authorList>
            <person name="Cho K."/>
        </authorList>
    </citation>
    <scope>NUCLEOTIDE SEQUENCE [LARGE SCALE GENOMIC DNA]</scope>
    <source>
        <strain evidence="1">LZ3.2</strain>
        <tissue evidence="1">Leaf</tissue>
    </source>
</reference>
<keyword evidence="2" id="KW-1185">Reference proteome</keyword>